<dbReference type="STRING" id="350058.Mvan_3850"/>
<dbReference type="KEGG" id="mva:Mvan_3850"/>
<dbReference type="PANTHER" id="PTHR43767">
    <property type="entry name" value="LONG-CHAIN-FATTY-ACID--COA LIGASE"/>
    <property type="match status" value="1"/>
</dbReference>
<feature type="domain" description="AMP-binding enzyme C-terminal" evidence="2">
    <location>
        <begin position="464"/>
        <end position="538"/>
    </location>
</feature>
<dbReference type="eggNOG" id="COG1021">
    <property type="taxonomic scope" value="Bacteria"/>
</dbReference>
<accession>A1TBT1</accession>
<dbReference type="InterPro" id="IPR042099">
    <property type="entry name" value="ANL_N_sf"/>
</dbReference>
<feature type="domain" description="AMP-dependent synthetase/ligase" evidence="1">
    <location>
        <begin position="44"/>
        <end position="408"/>
    </location>
</feature>
<dbReference type="RefSeq" id="WP_011781018.1">
    <property type="nucleotide sequence ID" value="NC_008726.1"/>
</dbReference>
<gene>
    <name evidence="3" type="ordered locus">Mvan_3850</name>
</gene>
<dbReference type="Proteomes" id="UP000009159">
    <property type="component" value="Chromosome"/>
</dbReference>
<reference evidence="3" key="1">
    <citation type="submission" date="2006-12" db="EMBL/GenBank/DDBJ databases">
        <title>Complete sequence of Mycobacterium vanbaalenii PYR-1.</title>
        <authorList>
            <consortium name="US DOE Joint Genome Institute"/>
            <person name="Copeland A."/>
            <person name="Lucas S."/>
            <person name="Lapidus A."/>
            <person name="Barry K."/>
            <person name="Detter J.C."/>
            <person name="Glavina del Rio T."/>
            <person name="Hammon N."/>
            <person name="Israni S."/>
            <person name="Dalin E."/>
            <person name="Tice H."/>
            <person name="Pitluck S."/>
            <person name="Singan V."/>
            <person name="Schmutz J."/>
            <person name="Larimer F."/>
            <person name="Land M."/>
            <person name="Hauser L."/>
            <person name="Kyrpides N."/>
            <person name="Anderson I.J."/>
            <person name="Miller C."/>
            <person name="Richardson P."/>
        </authorList>
    </citation>
    <scope>NUCLEOTIDE SEQUENCE [LARGE SCALE GENOMIC DNA]</scope>
    <source>
        <strain evidence="3">PYR-1</strain>
    </source>
</reference>
<proteinExistence type="predicted"/>
<sequence length="550" mass="58847">MNTGLPADQGNDLTRGFVPFPPDRAEVYRRAGYWTGRPLDSILTEAAATWPDKPAVIDSAQTYTFRELDAAADRVAAGLAALGIRPGDRVLLQLPNSCQFAIALFGLLRAAAVPVMCLPGHRTAELGHFAEVSGAVALIVPDEAGGFDYRDMAGRLAAEHPSLQHVIVDGENGPFVAWSSIRDFDGPAVERAAVDPGLPALLLVSGGTTGLPKLIARTHDDYVYNAVASAQACEMTAEDAYLVALPAGHNFPLACPGMLGSMTVGAPTVFTADPSPENAFALIDKFRITVTGLVNALAKLWAQACEWEPVLPTSLRFVQVGGSRMSPEEARFILERLTPGMSQIFGMAEGMLNFTRPGDPEDVVVHTQGRPMSPHDEVRVVDESGDGVPPGEEGELLVRGPYTLYGYYRDDDANARSFSPDGFYRTGDRVRIFADGPRAGYVEVVGRIKDVIHRGGETVSATDLEDHLHTHPAIYAAAAVALPDEYLGEKICAAVVFRGKPITLAELNAFLDERGASKHARPDVLMPVRSLPTTAVGKVDKKQLGAQLTS</sequence>
<keyword evidence="3" id="KW-0436">Ligase</keyword>
<dbReference type="Pfam" id="PF13193">
    <property type="entry name" value="AMP-binding_C"/>
    <property type="match status" value="1"/>
</dbReference>
<protein>
    <submittedName>
        <fullName evidence="3">AMP-dependent synthetase and ligase</fullName>
    </submittedName>
</protein>
<organism evidence="3 4">
    <name type="scientific">Mycolicibacterium vanbaalenii (strain DSM 7251 / JCM 13017 / BCRC 16820 / KCTC 9966 / NRRL B-24157 / PYR-1)</name>
    <name type="common">Mycobacterium vanbaalenii</name>
    <dbReference type="NCBI Taxonomy" id="350058"/>
    <lineage>
        <taxon>Bacteria</taxon>
        <taxon>Bacillati</taxon>
        <taxon>Actinomycetota</taxon>
        <taxon>Actinomycetes</taxon>
        <taxon>Mycobacteriales</taxon>
        <taxon>Mycobacteriaceae</taxon>
        <taxon>Mycolicibacterium</taxon>
    </lineage>
</organism>
<dbReference type="Gene3D" id="3.30.300.30">
    <property type="match status" value="1"/>
</dbReference>
<evidence type="ECO:0000259" key="2">
    <source>
        <dbReference type="Pfam" id="PF13193"/>
    </source>
</evidence>
<dbReference type="EMBL" id="CP000511">
    <property type="protein sequence ID" value="ABM14631.1"/>
    <property type="molecule type" value="Genomic_DNA"/>
</dbReference>
<dbReference type="AlphaFoldDB" id="A1TBT1"/>
<evidence type="ECO:0000313" key="3">
    <source>
        <dbReference type="EMBL" id="ABM14631.1"/>
    </source>
</evidence>
<dbReference type="InterPro" id="IPR045851">
    <property type="entry name" value="AMP-bd_C_sf"/>
</dbReference>
<dbReference type="GO" id="GO:0016878">
    <property type="term" value="F:acid-thiol ligase activity"/>
    <property type="evidence" value="ECO:0007669"/>
    <property type="project" value="UniProtKB-ARBA"/>
</dbReference>
<dbReference type="Gene3D" id="3.40.50.12780">
    <property type="entry name" value="N-terminal domain of ligase-like"/>
    <property type="match status" value="1"/>
</dbReference>
<name>A1TBT1_MYCVP</name>
<keyword evidence="4" id="KW-1185">Reference proteome</keyword>
<dbReference type="HOGENOM" id="CLU_000022_59_7_11"/>
<dbReference type="InterPro" id="IPR025110">
    <property type="entry name" value="AMP-bd_C"/>
</dbReference>
<evidence type="ECO:0000259" key="1">
    <source>
        <dbReference type="Pfam" id="PF00501"/>
    </source>
</evidence>
<dbReference type="Pfam" id="PF00501">
    <property type="entry name" value="AMP-binding"/>
    <property type="match status" value="1"/>
</dbReference>
<dbReference type="InterPro" id="IPR050237">
    <property type="entry name" value="ATP-dep_AMP-bd_enzyme"/>
</dbReference>
<evidence type="ECO:0000313" key="4">
    <source>
        <dbReference type="Proteomes" id="UP000009159"/>
    </source>
</evidence>
<dbReference type="PANTHER" id="PTHR43767:SF1">
    <property type="entry name" value="NONRIBOSOMAL PEPTIDE SYNTHASE PES1 (EUROFUNG)-RELATED"/>
    <property type="match status" value="1"/>
</dbReference>
<dbReference type="SUPFAM" id="SSF56801">
    <property type="entry name" value="Acetyl-CoA synthetase-like"/>
    <property type="match status" value="1"/>
</dbReference>
<dbReference type="InterPro" id="IPR000873">
    <property type="entry name" value="AMP-dep_synth/lig_dom"/>
</dbReference>